<gene>
    <name evidence="3" type="primary">des6</name>
    <name evidence="3" type="ORF">EcWSU1_02601</name>
</gene>
<dbReference type="InterPro" id="IPR005804">
    <property type="entry name" value="FA_desaturase_dom"/>
</dbReference>
<dbReference type="AlphaFoldDB" id="G8LEH7"/>
<dbReference type="CDD" id="cd03506">
    <property type="entry name" value="Delta6-FADS-like"/>
    <property type="match status" value="1"/>
</dbReference>
<evidence type="ECO:0000313" key="3">
    <source>
        <dbReference type="EMBL" id="AEW74035.1"/>
    </source>
</evidence>
<proteinExistence type="predicted"/>
<feature type="domain" description="Fatty acid desaturase" evidence="2">
    <location>
        <begin position="73"/>
        <end position="342"/>
    </location>
</feature>
<keyword evidence="1" id="KW-0472">Membrane</keyword>
<dbReference type="Proteomes" id="UP000007838">
    <property type="component" value="Chromosome"/>
</dbReference>
<keyword evidence="1" id="KW-1133">Transmembrane helix</keyword>
<feature type="transmembrane region" description="Helical" evidence="1">
    <location>
        <begin position="204"/>
        <end position="227"/>
    </location>
</feature>
<dbReference type="GO" id="GO:0016020">
    <property type="term" value="C:membrane"/>
    <property type="evidence" value="ECO:0007669"/>
    <property type="project" value="TreeGrafter"/>
</dbReference>
<dbReference type="KEGG" id="eec:EcWSU1_02601"/>
<dbReference type="Pfam" id="PF00487">
    <property type="entry name" value="FA_desaturase"/>
    <property type="match status" value="1"/>
</dbReference>
<sequence length="370" mass="42667">MNQFNPDKRLTFPADPPRLVAALHSETRALLTERGDHRYADGRMLVKTVMLAGGCIGSYALALHQSDLPLYFSWYFAAIVFAMLLTVNVVHDASHNAFLKSKKANAWVNRIVAIPLGLDPDCWRVRHVRFHHGFTNIECYDPDTAENGLMRQTPWQRWRPFMRAQRYYWPLVAALTFPWYIWIVDWLDRGGYTPVTPHLAQQGIIGWTFFLTGKALHAAFSLVLPMWLLADRFSAGSILLTYMLCQMISSLIFVMLVIGTHWAKGSAQLPPDGGKMAQGRLSHTFATTFDWSTRPAFMGYWLGGLNLHLTHHLFPHWSHRHYPQLSRIIENVAAREGLDYRRLTLADLMSLQQRFLRRMGERPERHGEWP</sequence>
<feature type="transmembrane region" description="Helical" evidence="1">
    <location>
        <begin position="44"/>
        <end position="62"/>
    </location>
</feature>
<organism evidence="3 4">
    <name type="scientific">Enterobacter ludwigii</name>
    <dbReference type="NCBI Taxonomy" id="299767"/>
    <lineage>
        <taxon>Bacteria</taxon>
        <taxon>Pseudomonadati</taxon>
        <taxon>Pseudomonadota</taxon>
        <taxon>Gammaproteobacteria</taxon>
        <taxon>Enterobacterales</taxon>
        <taxon>Enterobacteriaceae</taxon>
        <taxon>Enterobacter</taxon>
        <taxon>Enterobacter cloacae complex</taxon>
    </lineage>
</organism>
<keyword evidence="1" id="KW-0812">Transmembrane</keyword>
<evidence type="ECO:0000256" key="1">
    <source>
        <dbReference type="SAM" id="Phobius"/>
    </source>
</evidence>
<dbReference type="InterPro" id="IPR012171">
    <property type="entry name" value="Fatty_acid_desaturase"/>
</dbReference>
<evidence type="ECO:0000313" key="4">
    <source>
        <dbReference type="Proteomes" id="UP000007838"/>
    </source>
</evidence>
<protein>
    <submittedName>
        <fullName evidence="3">Linoleoyl-CoA desaturase</fullName>
    </submittedName>
</protein>
<feature type="transmembrane region" description="Helical" evidence="1">
    <location>
        <begin position="68"/>
        <end position="90"/>
    </location>
</feature>
<feature type="transmembrane region" description="Helical" evidence="1">
    <location>
        <begin position="239"/>
        <end position="262"/>
    </location>
</feature>
<dbReference type="RefSeq" id="WP_014170462.1">
    <property type="nucleotide sequence ID" value="NC_016514.1"/>
</dbReference>
<feature type="transmembrane region" description="Helical" evidence="1">
    <location>
        <begin position="167"/>
        <end position="184"/>
    </location>
</feature>
<dbReference type="GO" id="GO:0016717">
    <property type="term" value="F:oxidoreductase activity, acting on paired donors, with oxidation of a pair of donors resulting in the reduction of molecular oxygen to two molecules of water"/>
    <property type="evidence" value="ECO:0007669"/>
    <property type="project" value="TreeGrafter"/>
</dbReference>
<dbReference type="GO" id="GO:0008610">
    <property type="term" value="P:lipid biosynthetic process"/>
    <property type="evidence" value="ECO:0007669"/>
    <property type="project" value="UniProtKB-ARBA"/>
</dbReference>
<dbReference type="PANTHER" id="PTHR19353">
    <property type="entry name" value="FATTY ACID DESATURASE 2"/>
    <property type="match status" value="1"/>
</dbReference>
<dbReference type="eggNOG" id="COG3239">
    <property type="taxonomic scope" value="Bacteria"/>
</dbReference>
<dbReference type="EMBL" id="CP002886">
    <property type="protein sequence ID" value="AEW74035.1"/>
    <property type="molecule type" value="Genomic_DNA"/>
</dbReference>
<name>G8LEH7_9ENTR</name>
<accession>G8LEH7</accession>
<dbReference type="HOGENOM" id="CLU_030320_0_0_6"/>
<evidence type="ECO:0000259" key="2">
    <source>
        <dbReference type="Pfam" id="PF00487"/>
    </source>
</evidence>
<dbReference type="PANTHER" id="PTHR19353:SF19">
    <property type="entry name" value="DELTA(5) FATTY ACID DESATURASE C-RELATED"/>
    <property type="match status" value="1"/>
</dbReference>
<reference evidence="3 4" key="1">
    <citation type="journal article" date="2011" name="Stand. Genomic Sci.">
        <title>Complete genome of the onion pathogen Enterobacter cloacae EcWSU1.</title>
        <authorList>
            <person name="Humann J.L."/>
            <person name="Wildung M."/>
            <person name="Cheng C.H."/>
            <person name="Lee T."/>
            <person name="Stewart J.E."/>
            <person name="Drew J.C."/>
            <person name="Triplett E.W."/>
            <person name="Main D."/>
            <person name="Schroeder B.K."/>
        </authorList>
    </citation>
    <scope>NUCLEOTIDE SEQUENCE [LARGE SCALE GENOMIC DNA]</scope>
    <source>
        <strain evidence="3 4">EcWSU1</strain>
    </source>
</reference>